<evidence type="ECO:0000313" key="14">
    <source>
        <dbReference type="EMBL" id="APT58975.1"/>
    </source>
</evidence>
<keyword evidence="5" id="KW-0479">Metal-binding</keyword>
<evidence type="ECO:0000256" key="8">
    <source>
        <dbReference type="ARBA" id="ARBA00022840"/>
    </source>
</evidence>
<dbReference type="NCBIfam" id="NF006585">
    <property type="entry name" value="PRK09111.1"/>
    <property type="match status" value="1"/>
</dbReference>
<dbReference type="EMBL" id="CP015583">
    <property type="protein sequence ID" value="APT58975.1"/>
    <property type="molecule type" value="Genomic_DNA"/>
</dbReference>
<dbReference type="FunFam" id="1.10.8.60:FF:000013">
    <property type="entry name" value="DNA polymerase III subunit gamma/tau"/>
    <property type="match status" value="1"/>
</dbReference>
<dbReference type="GO" id="GO:0003677">
    <property type="term" value="F:DNA binding"/>
    <property type="evidence" value="ECO:0007669"/>
    <property type="project" value="InterPro"/>
</dbReference>
<dbReference type="Pfam" id="PF12362">
    <property type="entry name" value="DUF3646"/>
    <property type="match status" value="1"/>
</dbReference>
<feature type="region of interest" description="Disordered" evidence="12">
    <location>
        <begin position="1"/>
        <end position="49"/>
    </location>
</feature>
<dbReference type="Proteomes" id="UP000185494">
    <property type="component" value="Chromosome 1"/>
</dbReference>
<dbReference type="KEGG" id="rgi:RGI145_00710"/>
<comment type="similarity">
    <text evidence="1 11">Belongs to the DnaX/STICHEL family.</text>
</comment>
<evidence type="ECO:0000256" key="5">
    <source>
        <dbReference type="ARBA" id="ARBA00022723"/>
    </source>
</evidence>
<feature type="compositionally biased region" description="Pro residues" evidence="12">
    <location>
        <begin position="29"/>
        <end position="45"/>
    </location>
</feature>
<evidence type="ECO:0000256" key="2">
    <source>
        <dbReference type="ARBA" id="ARBA00022679"/>
    </source>
</evidence>
<dbReference type="InterPro" id="IPR027417">
    <property type="entry name" value="P-loop_NTPase"/>
</dbReference>
<feature type="compositionally biased region" description="Polar residues" evidence="12">
    <location>
        <begin position="1"/>
        <end position="10"/>
    </location>
</feature>
<dbReference type="Gene3D" id="3.40.50.300">
    <property type="entry name" value="P-loop containing nucleotide triphosphate hydrolases"/>
    <property type="match status" value="1"/>
</dbReference>
<dbReference type="Gene3D" id="1.10.8.60">
    <property type="match status" value="1"/>
</dbReference>
<evidence type="ECO:0000256" key="11">
    <source>
        <dbReference type="RuleBase" id="RU364063"/>
    </source>
</evidence>
<dbReference type="GO" id="GO:0005524">
    <property type="term" value="F:ATP binding"/>
    <property type="evidence" value="ECO:0007669"/>
    <property type="project" value="UniProtKB-KW"/>
</dbReference>
<evidence type="ECO:0000256" key="9">
    <source>
        <dbReference type="ARBA" id="ARBA00022932"/>
    </source>
</evidence>
<dbReference type="PANTHER" id="PTHR11669">
    <property type="entry name" value="REPLICATION FACTOR C / DNA POLYMERASE III GAMMA-TAU SUBUNIT"/>
    <property type="match status" value="1"/>
</dbReference>
<feature type="region of interest" description="Disordered" evidence="12">
    <location>
        <begin position="603"/>
        <end position="645"/>
    </location>
</feature>
<keyword evidence="8 11" id="KW-0067">ATP-binding</keyword>
<evidence type="ECO:0000256" key="6">
    <source>
        <dbReference type="ARBA" id="ARBA00022741"/>
    </source>
</evidence>
<feature type="compositionally biased region" description="Low complexity" evidence="12">
    <location>
        <begin position="611"/>
        <end position="623"/>
    </location>
</feature>
<dbReference type="RefSeq" id="WP_075799715.1">
    <property type="nucleotide sequence ID" value="NZ_CP015583.1"/>
</dbReference>
<keyword evidence="7" id="KW-0862">Zinc</keyword>
<dbReference type="GO" id="GO:0006261">
    <property type="term" value="P:DNA-templated DNA replication"/>
    <property type="evidence" value="ECO:0007669"/>
    <property type="project" value="TreeGrafter"/>
</dbReference>
<accession>A0A1L7AJL0</accession>
<protein>
    <recommendedName>
        <fullName evidence="11">DNA polymerase III subunit gamma/tau</fullName>
        <ecNumber evidence="11">2.7.7.7</ecNumber>
    </recommendedName>
</protein>
<comment type="subunit">
    <text evidence="11">DNA polymerase III contains a core (composed of alpha, epsilon and theta chains) that associates with a tau subunit. This core dimerizes to form the POLIII' complex. PolIII' associates with the gamma complex (composed of gamma, delta, delta', psi and chi chains) and with the beta chain to form the complete DNA polymerase III complex.</text>
</comment>
<dbReference type="PANTHER" id="PTHR11669:SF0">
    <property type="entry name" value="PROTEIN STICHEL-LIKE 2"/>
    <property type="match status" value="1"/>
</dbReference>
<dbReference type="GO" id="GO:0009360">
    <property type="term" value="C:DNA polymerase III complex"/>
    <property type="evidence" value="ECO:0007669"/>
    <property type="project" value="InterPro"/>
</dbReference>
<feature type="domain" description="AAA+ ATPase" evidence="13">
    <location>
        <begin position="89"/>
        <end position="236"/>
    </location>
</feature>
<dbReference type="eggNOG" id="COG2812">
    <property type="taxonomic scope" value="Bacteria"/>
</dbReference>
<dbReference type="SUPFAM" id="SSF48019">
    <property type="entry name" value="post-AAA+ oligomerization domain-like"/>
    <property type="match status" value="1"/>
</dbReference>
<comment type="catalytic activity">
    <reaction evidence="10 11">
        <text>DNA(n) + a 2'-deoxyribonucleoside 5'-triphosphate = DNA(n+1) + diphosphate</text>
        <dbReference type="Rhea" id="RHEA:22508"/>
        <dbReference type="Rhea" id="RHEA-COMP:17339"/>
        <dbReference type="Rhea" id="RHEA-COMP:17340"/>
        <dbReference type="ChEBI" id="CHEBI:33019"/>
        <dbReference type="ChEBI" id="CHEBI:61560"/>
        <dbReference type="ChEBI" id="CHEBI:173112"/>
        <dbReference type="EC" id="2.7.7.7"/>
    </reaction>
</comment>
<gene>
    <name evidence="11" type="primary">dnaX</name>
    <name evidence="14" type="ORF">RGI145_00710</name>
</gene>
<organism evidence="14 15">
    <name type="scientific">Roseomonas gilardii</name>
    <dbReference type="NCBI Taxonomy" id="257708"/>
    <lineage>
        <taxon>Bacteria</taxon>
        <taxon>Pseudomonadati</taxon>
        <taxon>Pseudomonadota</taxon>
        <taxon>Alphaproteobacteria</taxon>
        <taxon>Acetobacterales</taxon>
        <taxon>Roseomonadaceae</taxon>
        <taxon>Roseomonas</taxon>
    </lineage>
</organism>
<dbReference type="FunFam" id="1.20.272.10:FF:000003">
    <property type="entry name" value="DNA polymerase III subunit gamma/tau"/>
    <property type="match status" value="1"/>
</dbReference>
<keyword evidence="3 11" id="KW-0548">Nucleotidyltransferase</keyword>
<reference evidence="14 15" key="1">
    <citation type="submission" date="2016-05" db="EMBL/GenBank/DDBJ databases">
        <title>Complete Genome and Methylome Analysis of Psychrotrophic Bacterial Isolates from Antarctic Lake Untersee.</title>
        <authorList>
            <person name="Fomenkov A."/>
            <person name="Akimov V.N."/>
            <person name="Vasilyeva L.V."/>
            <person name="Andersen D."/>
            <person name="Vincze T."/>
            <person name="Roberts R.J."/>
        </authorList>
    </citation>
    <scope>NUCLEOTIDE SEQUENCE [LARGE SCALE GENOMIC DNA]</scope>
    <source>
        <strain evidence="14 15">U14-5</strain>
    </source>
</reference>
<evidence type="ECO:0000256" key="10">
    <source>
        <dbReference type="ARBA" id="ARBA00049244"/>
    </source>
</evidence>
<dbReference type="InterPro" id="IPR022754">
    <property type="entry name" value="DNA_pol_III_gamma-3"/>
</dbReference>
<dbReference type="InterPro" id="IPR045085">
    <property type="entry name" value="HLD_clamp_pol_III_gamma_tau"/>
</dbReference>
<dbReference type="SUPFAM" id="SSF52540">
    <property type="entry name" value="P-loop containing nucleoside triphosphate hydrolases"/>
    <property type="match status" value="1"/>
</dbReference>
<dbReference type="GO" id="GO:0046872">
    <property type="term" value="F:metal ion binding"/>
    <property type="evidence" value="ECO:0007669"/>
    <property type="project" value="UniProtKB-KW"/>
</dbReference>
<dbReference type="InterPro" id="IPR003593">
    <property type="entry name" value="AAA+_ATPase"/>
</dbReference>
<keyword evidence="9 11" id="KW-0239">DNA-directed DNA polymerase</keyword>
<dbReference type="STRING" id="257708.RGI145_00710"/>
<dbReference type="InterPro" id="IPR022107">
    <property type="entry name" value="DNA_pol_III_gamma/tau_C"/>
</dbReference>
<dbReference type="EC" id="2.7.7.7" evidence="11"/>
<name>A0A1L7AJL0_9PROT</name>
<comment type="function">
    <text evidence="11">DNA polymerase III is a complex, multichain enzyme responsible for most of the replicative synthesis in bacteria. This DNA polymerase also exhibits 3' to 5' exonuclease activity.</text>
</comment>
<evidence type="ECO:0000313" key="15">
    <source>
        <dbReference type="Proteomes" id="UP000185494"/>
    </source>
</evidence>
<evidence type="ECO:0000256" key="3">
    <source>
        <dbReference type="ARBA" id="ARBA00022695"/>
    </source>
</evidence>
<dbReference type="CDD" id="cd00009">
    <property type="entry name" value="AAA"/>
    <property type="match status" value="1"/>
</dbReference>
<dbReference type="InterPro" id="IPR012763">
    <property type="entry name" value="DNA_pol_III_sug/sutau_N"/>
</dbReference>
<sequence length="645" mass="67838">MPSDLPSTENEIPEPPAEGPGLFGEAPSSPAPGPLPPPAAQPPLDTPLEAPAQPYRVLARKYRPSSFADLVGQDAMVRTLRNAFAQNRIAHAFMLTGIRGVGKTTTARIIARALNCTGPDGQGGPTVEPCGVCPDCRAILADRHPDVMELDAASNNGVDNVRELREQVRFRPIQGRCKVFILDEVHMLSGPAFNALLKTLEEPPPGVRFIFATTELRKVPATILSRCQTFHLRRMSQAELAGLFSRIAEKEGARLEPEALTMIARAADGSARDGLSLLDQAIALSEEGTGVTAQAVRDMLGLADRALVLDVMEAAMRGDVAAMLAAMDRAHEVGADPGVLLSDLADLVHQITRLRAVPALRNDPTLPEELRSRGAALADRLSIPVLGRAWQMLLKGLEEIALAPDRRAAAEMVLIRLAHVAEMPTPGEILRRLQEGGGVPARAPSPGGGPAPNGGARMAGGGGGSLMAAAGGGAVAYAEAAPAPQPGSFREVVALASGRKPMLHAHLVHSVRLVSFGRGRLELNPTPQAPRDLAAQLTALLNEVTGQRWTVVLSNAEGEPTLAQQGKAVAAQTRELAESHPLVQAVLAAFPGAEIADVRDNSLDEYGLPPAAAEEAAFGTAGMEEGDEREFAPPDAEPAGMDDLD</sequence>
<dbReference type="Gene3D" id="1.20.272.10">
    <property type="match status" value="1"/>
</dbReference>
<evidence type="ECO:0000259" key="13">
    <source>
        <dbReference type="SMART" id="SM00382"/>
    </source>
</evidence>
<evidence type="ECO:0000256" key="4">
    <source>
        <dbReference type="ARBA" id="ARBA00022705"/>
    </source>
</evidence>
<dbReference type="InterPro" id="IPR050238">
    <property type="entry name" value="DNA_Rep/Repair_Clamp_Loader"/>
</dbReference>
<keyword evidence="6 11" id="KW-0547">Nucleotide-binding</keyword>
<evidence type="ECO:0000256" key="1">
    <source>
        <dbReference type="ARBA" id="ARBA00006360"/>
    </source>
</evidence>
<dbReference type="SMART" id="SM00382">
    <property type="entry name" value="AAA"/>
    <property type="match status" value="1"/>
</dbReference>
<dbReference type="Pfam" id="PF13177">
    <property type="entry name" value="DNA_pol3_delta2"/>
    <property type="match status" value="1"/>
</dbReference>
<keyword evidence="2 11" id="KW-0808">Transferase</keyword>
<dbReference type="FunFam" id="3.40.50.300:FF:000014">
    <property type="entry name" value="DNA polymerase III subunit gamma/tau"/>
    <property type="match status" value="1"/>
</dbReference>
<dbReference type="CDD" id="cd18137">
    <property type="entry name" value="HLD_clamp_pol_III_gamma_tau"/>
    <property type="match status" value="1"/>
</dbReference>
<evidence type="ECO:0000256" key="12">
    <source>
        <dbReference type="SAM" id="MobiDB-lite"/>
    </source>
</evidence>
<dbReference type="GO" id="GO:0003887">
    <property type="term" value="F:DNA-directed DNA polymerase activity"/>
    <property type="evidence" value="ECO:0007669"/>
    <property type="project" value="UniProtKB-KW"/>
</dbReference>
<dbReference type="AlphaFoldDB" id="A0A1L7AJL0"/>
<dbReference type="Pfam" id="PF12169">
    <property type="entry name" value="DNA_pol3_gamma3"/>
    <property type="match status" value="1"/>
</dbReference>
<evidence type="ECO:0000256" key="7">
    <source>
        <dbReference type="ARBA" id="ARBA00022833"/>
    </source>
</evidence>
<proteinExistence type="inferred from homology"/>
<dbReference type="Pfam" id="PF22608">
    <property type="entry name" value="DNAX_ATPase_lid"/>
    <property type="match status" value="1"/>
</dbReference>
<dbReference type="NCBIfam" id="TIGR02397">
    <property type="entry name" value="dnaX_nterm"/>
    <property type="match status" value="1"/>
</dbReference>
<dbReference type="InterPro" id="IPR008921">
    <property type="entry name" value="DNA_pol3_clamp-load_cplx_C"/>
</dbReference>
<keyword evidence="4 11" id="KW-0235">DNA replication</keyword>